<evidence type="ECO:0000313" key="1">
    <source>
        <dbReference type="EMBL" id="VDK26500.1"/>
    </source>
</evidence>
<gene>
    <name evidence="1" type="ORF">TASK_LOCUS2887</name>
</gene>
<reference evidence="1 2" key="2">
    <citation type="submission" date="2018-11" db="EMBL/GenBank/DDBJ databases">
        <authorList>
            <consortium name="Pathogen Informatics"/>
        </authorList>
    </citation>
    <scope>NUCLEOTIDE SEQUENCE [LARGE SCALE GENOMIC DNA]</scope>
</reference>
<accession>A0A0R3VZP2</accession>
<dbReference type="InterPro" id="IPR038499">
    <property type="entry name" value="BRO1_sf"/>
</dbReference>
<name>A0A0R3VZP2_TAEAS</name>
<dbReference type="AlphaFoldDB" id="A0A0R3VZP2"/>
<dbReference type="OrthoDB" id="2141925at2759"/>
<proteinExistence type="predicted"/>
<dbReference type="WBParaSite" id="TASK_0000288601-mRNA-1">
    <property type="protein sequence ID" value="TASK_0000288601-mRNA-1"/>
    <property type="gene ID" value="TASK_0000288601"/>
</dbReference>
<evidence type="ECO:0000313" key="3">
    <source>
        <dbReference type="WBParaSite" id="TASK_0000288601-mRNA-1"/>
    </source>
</evidence>
<reference evidence="3" key="1">
    <citation type="submission" date="2017-02" db="UniProtKB">
        <authorList>
            <consortium name="WormBaseParasite"/>
        </authorList>
    </citation>
    <scope>IDENTIFICATION</scope>
</reference>
<sequence>MLTDGSRMQCFEDLEKNIFPSIMQKDGMRLAQSCVFASLQGAESADDLSEQTRWFVQARTNLQVLLDSFAHAPSRDMSPELLRFLVRIMQVSYHCCSFPPSFQLSPILHSSFLTST</sequence>
<dbReference type="Gene3D" id="1.25.40.280">
    <property type="entry name" value="alix/aip1 like domains"/>
    <property type="match status" value="1"/>
</dbReference>
<dbReference type="Proteomes" id="UP000282613">
    <property type="component" value="Unassembled WGS sequence"/>
</dbReference>
<organism evidence="3">
    <name type="scientific">Taenia asiatica</name>
    <name type="common">Asian tapeworm</name>
    <dbReference type="NCBI Taxonomy" id="60517"/>
    <lineage>
        <taxon>Eukaryota</taxon>
        <taxon>Metazoa</taxon>
        <taxon>Spiralia</taxon>
        <taxon>Lophotrochozoa</taxon>
        <taxon>Platyhelminthes</taxon>
        <taxon>Cestoda</taxon>
        <taxon>Eucestoda</taxon>
        <taxon>Cyclophyllidea</taxon>
        <taxon>Taeniidae</taxon>
        <taxon>Taenia</taxon>
    </lineage>
</organism>
<evidence type="ECO:0000313" key="2">
    <source>
        <dbReference type="Proteomes" id="UP000282613"/>
    </source>
</evidence>
<keyword evidence="2" id="KW-1185">Reference proteome</keyword>
<protein>
    <submittedName>
        <fullName evidence="3">NR LBD domain-containing protein</fullName>
    </submittedName>
</protein>
<dbReference type="EMBL" id="UYRS01003793">
    <property type="protein sequence ID" value="VDK26500.1"/>
    <property type="molecule type" value="Genomic_DNA"/>
</dbReference>